<name>A0A2G1BNZ7_9FLAO</name>
<organism evidence="2 3">
    <name type="scientific">Tenacibaculum discolor</name>
    <dbReference type="NCBI Taxonomy" id="361581"/>
    <lineage>
        <taxon>Bacteria</taxon>
        <taxon>Pseudomonadati</taxon>
        <taxon>Bacteroidota</taxon>
        <taxon>Flavobacteriia</taxon>
        <taxon>Flavobacteriales</taxon>
        <taxon>Flavobacteriaceae</taxon>
        <taxon>Tenacibaculum</taxon>
    </lineage>
</organism>
<sequence length="120" mass="11913">LLQQSGFHVSGAQFGHNVLGAGVVARGVSGASFVQESDGGAGGNRVHAVGRTTGVTLEQVHGLAGGRSGATVDGLGQAGRRSQRAGEHKRVSASRLVLQRGDGSGAIGGENTLDDGSQGR</sequence>
<evidence type="ECO:0000313" key="2">
    <source>
        <dbReference type="EMBL" id="PHN95728.1"/>
    </source>
</evidence>
<evidence type="ECO:0000313" key="3">
    <source>
        <dbReference type="Proteomes" id="UP000222163"/>
    </source>
</evidence>
<dbReference type="EMBL" id="PDUU01001157">
    <property type="protein sequence ID" value="PHN95728.1"/>
    <property type="molecule type" value="Genomic_DNA"/>
</dbReference>
<evidence type="ECO:0000256" key="1">
    <source>
        <dbReference type="SAM" id="MobiDB-lite"/>
    </source>
</evidence>
<reference evidence="2 3" key="1">
    <citation type="journal article" date="2016" name="Nat. Commun.">
        <title>Microbial interactions lead to rapid micro-scale successions on model marine particles.</title>
        <authorList>
            <person name="Datta M.S."/>
            <person name="Sliwerska E."/>
            <person name="Gore J."/>
            <person name="Polz M.F."/>
            <person name="Cordero O.X."/>
        </authorList>
    </citation>
    <scope>NUCLEOTIDE SEQUENCE [LARGE SCALE GENOMIC DNA]</scope>
    <source>
        <strain evidence="2 3">4G03</strain>
    </source>
</reference>
<feature type="non-terminal residue" evidence="2">
    <location>
        <position position="1"/>
    </location>
</feature>
<protein>
    <submittedName>
        <fullName evidence="2">Uncharacterized protein</fullName>
    </submittedName>
</protein>
<dbReference type="Proteomes" id="UP000222163">
    <property type="component" value="Unassembled WGS sequence"/>
</dbReference>
<accession>A0A2G1BNZ7</accession>
<dbReference type="AlphaFoldDB" id="A0A2G1BNZ7"/>
<feature type="region of interest" description="Disordered" evidence="1">
    <location>
        <begin position="65"/>
        <end position="120"/>
    </location>
</feature>
<gene>
    <name evidence="2" type="ORF">CSC81_19020</name>
</gene>
<comment type="caution">
    <text evidence="2">The sequence shown here is derived from an EMBL/GenBank/DDBJ whole genome shotgun (WGS) entry which is preliminary data.</text>
</comment>
<proteinExistence type="predicted"/>